<dbReference type="STRING" id="327505.A0A2H3HAK4"/>
<name>A0A2H3HAK4_FUSOX</name>
<sequence>MTIQSGAAGMMVISDLAKIGEGIVIGGLGFHVVVFGVFFTTAMLFHIRMRRDPAAKQIPADLKWEQLLYMLYGASALIMARSIFRMVEFIMGHDGYLLSTEWPLFVFDSTPMLVVMAIFWYWFPSVVQQPHTDSTWERTTSESNVIILDDMPRK</sequence>
<keyword evidence="4 5" id="KW-0472">Membrane</keyword>
<evidence type="ECO:0000313" key="7">
    <source>
        <dbReference type="Proteomes" id="UP000219602"/>
    </source>
</evidence>
<dbReference type="Proteomes" id="UP000219602">
    <property type="component" value="Chromosome 5"/>
</dbReference>
<dbReference type="EMBL" id="MABQ02000004">
    <property type="protein sequence ID" value="PCD38710.1"/>
    <property type="molecule type" value="Genomic_DNA"/>
</dbReference>
<dbReference type="Pfam" id="PF04479">
    <property type="entry name" value="RTA1"/>
    <property type="match status" value="1"/>
</dbReference>
<comment type="subcellular location">
    <subcellularLocation>
        <location evidence="1">Membrane</location>
        <topology evidence="1">Multi-pass membrane protein</topology>
    </subcellularLocation>
</comment>
<dbReference type="GO" id="GO:0016020">
    <property type="term" value="C:membrane"/>
    <property type="evidence" value="ECO:0007669"/>
    <property type="project" value="UniProtKB-SubCell"/>
</dbReference>
<dbReference type="PANTHER" id="PTHR31465:SF27">
    <property type="entry name" value="DOMAIN PROTEIN, PUTATIVE (AFU_ORTHOLOGUE AFUA_3G01030)-RELATED"/>
    <property type="match status" value="1"/>
</dbReference>
<reference evidence="6 7" key="2">
    <citation type="journal article" date="2017" name="Sci. Rep.">
        <title>A mobile pathogenicity chromosome in Fusarium oxysporum for infection of multiple cucurbit species.</title>
        <authorList>
            <person name="van Dam P."/>
            <person name="Fokkens L."/>
            <person name="Ayukawa Y."/>
            <person name="van der Gragt M."/>
            <person name="Ter Horst A."/>
            <person name="Brankovics B."/>
            <person name="Houterman P.M."/>
            <person name="Arie T."/>
            <person name="Rep M."/>
        </authorList>
    </citation>
    <scope>NUCLEOTIDE SEQUENCE [LARGE SCALE GENOMIC DNA]</scope>
    <source>
        <strain evidence="6 7">Forc016</strain>
    </source>
</reference>
<feature type="transmembrane region" description="Helical" evidence="5">
    <location>
        <begin position="104"/>
        <end position="123"/>
    </location>
</feature>
<comment type="caution">
    <text evidence="6">The sequence shown here is derived from an EMBL/GenBank/DDBJ whole genome shotgun (WGS) entry which is preliminary data.</text>
</comment>
<keyword evidence="3 5" id="KW-1133">Transmembrane helix</keyword>
<evidence type="ECO:0008006" key="8">
    <source>
        <dbReference type="Google" id="ProtNLM"/>
    </source>
</evidence>
<evidence type="ECO:0000256" key="2">
    <source>
        <dbReference type="ARBA" id="ARBA00022692"/>
    </source>
</evidence>
<evidence type="ECO:0000256" key="3">
    <source>
        <dbReference type="ARBA" id="ARBA00022989"/>
    </source>
</evidence>
<feature type="transmembrane region" description="Helical" evidence="5">
    <location>
        <begin position="67"/>
        <end position="84"/>
    </location>
</feature>
<dbReference type="AlphaFoldDB" id="A0A2H3HAK4"/>
<reference evidence="6 7" key="1">
    <citation type="journal article" date="2016" name="Environ. Microbiol.">
        <title>Effector profiles distinguish formae speciales of Fusarium oxysporum.</title>
        <authorList>
            <person name="van Dam P."/>
            <person name="Fokkens L."/>
            <person name="Schmidt S.M."/>
            <person name="Linmans J.H."/>
            <person name="Kistler H.C."/>
            <person name="Ma L.J."/>
            <person name="Rep M."/>
        </authorList>
    </citation>
    <scope>NUCLEOTIDE SEQUENCE [LARGE SCALE GENOMIC DNA]</scope>
    <source>
        <strain evidence="6 7">Forc016</strain>
    </source>
</reference>
<protein>
    <recommendedName>
        <fullName evidence="8">Protein RTA1</fullName>
    </recommendedName>
</protein>
<accession>A0A2H3HAK4</accession>
<organism evidence="6 7">
    <name type="scientific">Fusarium oxysporum f. sp. radicis-cucumerinum</name>
    <dbReference type="NCBI Taxonomy" id="327505"/>
    <lineage>
        <taxon>Eukaryota</taxon>
        <taxon>Fungi</taxon>
        <taxon>Dikarya</taxon>
        <taxon>Ascomycota</taxon>
        <taxon>Pezizomycotina</taxon>
        <taxon>Sordariomycetes</taxon>
        <taxon>Hypocreomycetidae</taxon>
        <taxon>Hypocreales</taxon>
        <taxon>Nectriaceae</taxon>
        <taxon>Fusarium</taxon>
        <taxon>Fusarium oxysporum species complex</taxon>
    </lineage>
</organism>
<gene>
    <name evidence="6" type="ORF">AU210_007175</name>
</gene>
<evidence type="ECO:0000256" key="4">
    <source>
        <dbReference type="ARBA" id="ARBA00023136"/>
    </source>
</evidence>
<dbReference type="InterPro" id="IPR007568">
    <property type="entry name" value="RTA1"/>
</dbReference>
<evidence type="ECO:0000256" key="1">
    <source>
        <dbReference type="ARBA" id="ARBA00004141"/>
    </source>
</evidence>
<keyword evidence="2 5" id="KW-0812">Transmembrane</keyword>
<evidence type="ECO:0000256" key="5">
    <source>
        <dbReference type="SAM" id="Phobius"/>
    </source>
</evidence>
<evidence type="ECO:0000313" key="6">
    <source>
        <dbReference type="EMBL" id="PCD38710.1"/>
    </source>
</evidence>
<dbReference type="PANTHER" id="PTHR31465">
    <property type="entry name" value="PROTEIN RTA1-RELATED"/>
    <property type="match status" value="1"/>
</dbReference>
<proteinExistence type="predicted"/>
<feature type="transmembrane region" description="Helical" evidence="5">
    <location>
        <begin position="23"/>
        <end position="47"/>
    </location>
</feature>